<dbReference type="Proteomes" id="UP000663866">
    <property type="component" value="Unassembled WGS sequence"/>
</dbReference>
<organism evidence="1 2">
    <name type="scientific">Rotaria magnacalcarata</name>
    <dbReference type="NCBI Taxonomy" id="392030"/>
    <lineage>
        <taxon>Eukaryota</taxon>
        <taxon>Metazoa</taxon>
        <taxon>Spiralia</taxon>
        <taxon>Gnathifera</taxon>
        <taxon>Rotifera</taxon>
        <taxon>Eurotatoria</taxon>
        <taxon>Bdelloidea</taxon>
        <taxon>Philodinida</taxon>
        <taxon>Philodinidae</taxon>
        <taxon>Rotaria</taxon>
    </lineage>
</organism>
<sequence length="134" mass="15054">PTIISEPAIIPEQAIISEGVVNTSIVSTEPIVDASQQLPIFGERCIEDVWAFIDQQEWTRKVEADKDLWQQHLDKFSVSIGDHHNIDLLDINTDVLEELVGNTIQLQNNENIPQAVQPDVTQQQSMQSINNQIA</sequence>
<comment type="caution">
    <text evidence="1">The sequence shown here is derived from an EMBL/GenBank/DDBJ whole genome shotgun (WGS) entry which is preliminary data.</text>
</comment>
<keyword evidence="2" id="KW-1185">Reference proteome</keyword>
<feature type="non-terminal residue" evidence="1">
    <location>
        <position position="1"/>
    </location>
</feature>
<gene>
    <name evidence="1" type="ORF">OVN521_LOCUS43822</name>
</gene>
<feature type="non-terminal residue" evidence="1">
    <location>
        <position position="134"/>
    </location>
</feature>
<protein>
    <submittedName>
        <fullName evidence="1">Uncharacterized protein</fullName>
    </submittedName>
</protein>
<dbReference type="AlphaFoldDB" id="A0A820ZH05"/>
<evidence type="ECO:0000313" key="1">
    <source>
        <dbReference type="EMBL" id="CAF4565419.1"/>
    </source>
</evidence>
<name>A0A820ZH05_9BILA</name>
<dbReference type="EMBL" id="CAJOBG010064134">
    <property type="protein sequence ID" value="CAF4565419.1"/>
    <property type="molecule type" value="Genomic_DNA"/>
</dbReference>
<evidence type="ECO:0000313" key="2">
    <source>
        <dbReference type="Proteomes" id="UP000663866"/>
    </source>
</evidence>
<reference evidence="1" key="1">
    <citation type="submission" date="2021-02" db="EMBL/GenBank/DDBJ databases">
        <authorList>
            <person name="Nowell W R."/>
        </authorList>
    </citation>
    <scope>NUCLEOTIDE SEQUENCE</scope>
</reference>
<proteinExistence type="predicted"/>
<accession>A0A820ZH05</accession>